<dbReference type="InterPro" id="IPR056209">
    <property type="entry name" value="SU10_adaptor"/>
</dbReference>
<dbReference type="EMBL" id="LR797253">
    <property type="protein sequence ID" value="CAB4197163.1"/>
    <property type="molecule type" value="Genomic_DNA"/>
</dbReference>
<accession>A0A6J5RIG4</accession>
<name>A0A6J5RIG4_9CAUD</name>
<gene>
    <name evidence="1" type="ORF">UFOVP1304_37</name>
</gene>
<protein>
    <submittedName>
        <fullName evidence="1">Uncharacterized protein</fullName>
    </submittedName>
</protein>
<evidence type="ECO:0000313" key="1">
    <source>
        <dbReference type="EMBL" id="CAB4197163.1"/>
    </source>
</evidence>
<dbReference type="Pfam" id="PF24175">
    <property type="entry name" value="SU10_adaptor"/>
    <property type="match status" value="1"/>
</dbReference>
<sequence>MASYDDFLPYVLPDVPGCAEIVAIQHIRNAVIDFCEKTLIVQTDLDPVTLIAGQADYDLEPPTNRLVTKVISLFYQNKLLKPTYPDEIPSATFYNSSAINADSRSDPVAWMQKDSTTFSVFPIPKTTESGAITIRAAIKPTRSSTTCDDIVFEDYAEAIASSAKARLMLTPNKAYFNPNLVATHNQLFLQGVNVARQRSSRGYTRANLSVKMVSI</sequence>
<reference evidence="1" key="1">
    <citation type="submission" date="2020-05" db="EMBL/GenBank/DDBJ databases">
        <authorList>
            <person name="Chiriac C."/>
            <person name="Salcher M."/>
            <person name="Ghai R."/>
            <person name="Kavagutti S V."/>
        </authorList>
    </citation>
    <scope>NUCLEOTIDE SEQUENCE</scope>
</reference>
<proteinExistence type="predicted"/>
<organism evidence="1">
    <name type="scientific">uncultured Caudovirales phage</name>
    <dbReference type="NCBI Taxonomy" id="2100421"/>
    <lineage>
        <taxon>Viruses</taxon>
        <taxon>Duplodnaviria</taxon>
        <taxon>Heunggongvirae</taxon>
        <taxon>Uroviricota</taxon>
        <taxon>Caudoviricetes</taxon>
        <taxon>Peduoviridae</taxon>
        <taxon>Maltschvirus</taxon>
        <taxon>Maltschvirus maltsch</taxon>
    </lineage>
</organism>